<gene>
    <name evidence="8" type="ORF">D6J04_01065</name>
</gene>
<feature type="binding site" evidence="6">
    <location>
        <position position="98"/>
    </location>
    <ligand>
        <name>ATP</name>
        <dbReference type="ChEBI" id="CHEBI:30616"/>
    </ligand>
</feature>
<sequence length="503" mass="56963">MRLWLSLMKKGTFFTPCPALKRGERLDKRKHEGMRHTCFISPADRRYEFMGTLDAEEARQLHQQTGLEKTGKVELGRGSFGRVRLVRDEDGRYLVIKKMKKGYGGAQSKFNVMEIAELENHLIEHLKGIDGVIFPLETFLVNDKTGNEVIVSIMPLADLGDAEDLTERLYKRGRAGCPLPHSLQSALLRCDYQANPIRASKTPVVGVNTASPDFNIVTEYELPENLIKLFSEPHTATFFNPHAEDPWIERGCQAEISLTSHQNLRLKTSNLLLIYIARELTRTLSTLHARDIYHRDVQLKNVLLTREAAVLLTDFGCAVHYGSQDFYKSSVLSKPLAPELFQKDTDLGDVNASRSIDAWRLGMLLSAFLEGSQTLDYVLRSAYPGNVIYWGGELHFPNELSSFMEVLHQRIKQELQNLFVNNNVPLLMRKIIAGLLNPYPENRLGIAEVIQLLNKLPTIEKTMVRDLLNELNGSERPVPAEMDTQPAFNESVHCQGHHSSFNV</sequence>
<keyword evidence="4" id="KW-0418">Kinase</keyword>
<evidence type="ECO:0000313" key="9">
    <source>
        <dbReference type="Proteomes" id="UP000270757"/>
    </source>
</evidence>
<dbReference type="InterPro" id="IPR000719">
    <property type="entry name" value="Prot_kinase_dom"/>
</dbReference>
<evidence type="ECO:0000313" key="8">
    <source>
        <dbReference type="EMBL" id="RJT49273.1"/>
    </source>
</evidence>
<dbReference type="GO" id="GO:0004674">
    <property type="term" value="F:protein serine/threonine kinase activity"/>
    <property type="evidence" value="ECO:0007669"/>
    <property type="project" value="TreeGrafter"/>
</dbReference>
<dbReference type="GO" id="GO:0005524">
    <property type="term" value="F:ATP binding"/>
    <property type="evidence" value="ECO:0007669"/>
    <property type="project" value="UniProtKB-UniRule"/>
</dbReference>
<dbReference type="InterPro" id="IPR050660">
    <property type="entry name" value="NEK_Ser/Thr_kinase"/>
</dbReference>
<evidence type="ECO:0000256" key="5">
    <source>
        <dbReference type="ARBA" id="ARBA00022840"/>
    </source>
</evidence>
<dbReference type="Gene3D" id="1.10.510.10">
    <property type="entry name" value="Transferase(Phosphotransferase) domain 1"/>
    <property type="match status" value="1"/>
</dbReference>
<feature type="domain" description="Protein kinase" evidence="7">
    <location>
        <begin position="69"/>
        <end position="459"/>
    </location>
</feature>
<dbReference type="EMBL" id="QZWB01000001">
    <property type="protein sequence ID" value="RJT49273.1"/>
    <property type="molecule type" value="Genomic_DNA"/>
</dbReference>
<protein>
    <recommendedName>
        <fullName evidence="7">Protein kinase domain-containing protein</fullName>
    </recommendedName>
</protein>
<dbReference type="AlphaFoldDB" id="A0A3A5LBB3"/>
<keyword evidence="3 6" id="KW-0547">Nucleotide-binding</keyword>
<keyword evidence="2" id="KW-0808">Transferase</keyword>
<dbReference type="InterPro" id="IPR017441">
    <property type="entry name" value="Protein_kinase_ATP_BS"/>
</dbReference>
<organism evidence="8 9">
    <name type="scientific">Legionella taurinensis</name>
    <dbReference type="NCBI Taxonomy" id="70611"/>
    <lineage>
        <taxon>Bacteria</taxon>
        <taxon>Pseudomonadati</taxon>
        <taxon>Pseudomonadota</taxon>
        <taxon>Gammaproteobacteria</taxon>
        <taxon>Legionellales</taxon>
        <taxon>Legionellaceae</taxon>
        <taxon>Legionella</taxon>
    </lineage>
</organism>
<dbReference type="InterPro" id="IPR011009">
    <property type="entry name" value="Kinase-like_dom_sf"/>
</dbReference>
<dbReference type="SUPFAM" id="SSF56112">
    <property type="entry name" value="Protein kinase-like (PK-like)"/>
    <property type="match status" value="1"/>
</dbReference>
<comment type="caution">
    <text evidence="8">The sequence shown here is derived from an EMBL/GenBank/DDBJ whole genome shotgun (WGS) entry which is preliminary data.</text>
</comment>
<dbReference type="PANTHER" id="PTHR43671:SF106">
    <property type="entry name" value="NIMA-LIKE KINASE"/>
    <property type="match status" value="1"/>
</dbReference>
<evidence type="ECO:0000256" key="4">
    <source>
        <dbReference type="ARBA" id="ARBA00022777"/>
    </source>
</evidence>
<proteinExistence type="inferred from homology"/>
<dbReference type="Proteomes" id="UP000270757">
    <property type="component" value="Unassembled WGS sequence"/>
</dbReference>
<evidence type="ECO:0000256" key="2">
    <source>
        <dbReference type="ARBA" id="ARBA00022679"/>
    </source>
</evidence>
<keyword evidence="5 6" id="KW-0067">ATP-binding</keyword>
<dbReference type="PANTHER" id="PTHR43671">
    <property type="entry name" value="SERINE/THREONINE-PROTEIN KINASE NEK"/>
    <property type="match status" value="1"/>
</dbReference>
<evidence type="ECO:0000256" key="1">
    <source>
        <dbReference type="ARBA" id="ARBA00010886"/>
    </source>
</evidence>
<dbReference type="Pfam" id="PF00069">
    <property type="entry name" value="Pkinase"/>
    <property type="match status" value="1"/>
</dbReference>
<evidence type="ECO:0000259" key="7">
    <source>
        <dbReference type="PROSITE" id="PS50011"/>
    </source>
</evidence>
<dbReference type="PROSITE" id="PS00107">
    <property type="entry name" value="PROTEIN_KINASE_ATP"/>
    <property type="match status" value="1"/>
</dbReference>
<evidence type="ECO:0000256" key="6">
    <source>
        <dbReference type="PROSITE-ProRule" id="PRU10141"/>
    </source>
</evidence>
<dbReference type="PROSITE" id="PS50011">
    <property type="entry name" value="PROTEIN_KINASE_DOM"/>
    <property type="match status" value="1"/>
</dbReference>
<accession>A0A3A5LBB3</accession>
<comment type="similarity">
    <text evidence="1">Belongs to the protein kinase superfamily. NEK Ser/Thr protein kinase family. NIMA subfamily.</text>
</comment>
<evidence type="ECO:0000256" key="3">
    <source>
        <dbReference type="ARBA" id="ARBA00022741"/>
    </source>
</evidence>
<name>A0A3A5LBB3_9GAMM</name>
<dbReference type="SMART" id="SM00220">
    <property type="entry name" value="S_TKc"/>
    <property type="match status" value="1"/>
</dbReference>
<reference evidence="8 9" key="1">
    <citation type="submission" date="2018-09" db="EMBL/GenBank/DDBJ databases">
        <title>Draft genome sequences of Legionella taurinensis isolated from water samples.</title>
        <authorList>
            <person name="Chakeri A."/>
            <person name="Allerberger F."/>
            <person name="Kundi M."/>
            <person name="Ruppitsch W."/>
            <person name="Schmid D."/>
        </authorList>
    </citation>
    <scope>NUCLEOTIDE SEQUENCE [LARGE SCALE GENOMIC DNA]</scope>
    <source>
        <strain evidence="8 9">4570-18-6</strain>
    </source>
</reference>